<dbReference type="KEGG" id="snep:Enr13x_15730"/>
<sequence length="143" mass="16068">MENGTTNSSRTSDWLEWPIERSTVTFETMINLHLTETAEADSRKIINELFAGSKKSGRSMLTMAEATDFTVADALRTFAPGYIAKYHQRMPPHHRTVLGLITRCKTGNRERHRSSFTRCQILIGYSPSSCSTGRDRGPGNLTE</sequence>
<evidence type="ECO:0000313" key="2">
    <source>
        <dbReference type="Proteomes" id="UP000319004"/>
    </source>
</evidence>
<proteinExistence type="predicted"/>
<reference evidence="1 2" key="1">
    <citation type="submission" date="2019-03" db="EMBL/GenBank/DDBJ databases">
        <title>Deep-cultivation of Planctomycetes and their phenomic and genomic characterization uncovers novel biology.</title>
        <authorList>
            <person name="Wiegand S."/>
            <person name="Jogler M."/>
            <person name="Boedeker C."/>
            <person name="Pinto D."/>
            <person name="Vollmers J."/>
            <person name="Rivas-Marin E."/>
            <person name="Kohn T."/>
            <person name="Peeters S.H."/>
            <person name="Heuer A."/>
            <person name="Rast P."/>
            <person name="Oberbeckmann S."/>
            <person name="Bunk B."/>
            <person name="Jeske O."/>
            <person name="Meyerdierks A."/>
            <person name="Storesund J.E."/>
            <person name="Kallscheuer N."/>
            <person name="Luecker S."/>
            <person name="Lage O.M."/>
            <person name="Pohl T."/>
            <person name="Merkel B.J."/>
            <person name="Hornburger P."/>
            <person name="Mueller R.-W."/>
            <person name="Bruemmer F."/>
            <person name="Labrenz M."/>
            <person name="Spormann A.M."/>
            <person name="Op den Camp H."/>
            <person name="Overmann J."/>
            <person name="Amann R."/>
            <person name="Jetten M.S.M."/>
            <person name="Mascher T."/>
            <person name="Medema M.H."/>
            <person name="Devos D.P."/>
            <person name="Kaster A.-K."/>
            <person name="Ovreas L."/>
            <person name="Rohde M."/>
            <person name="Galperin M.Y."/>
            <person name="Jogler C."/>
        </authorList>
    </citation>
    <scope>NUCLEOTIDE SEQUENCE [LARGE SCALE GENOMIC DNA]</scope>
    <source>
        <strain evidence="1 2">Enr13</strain>
    </source>
</reference>
<organism evidence="1 2">
    <name type="scientific">Stieleria neptunia</name>
    <dbReference type="NCBI Taxonomy" id="2527979"/>
    <lineage>
        <taxon>Bacteria</taxon>
        <taxon>Pseudomonadati</taxon>
        <taxon>Planctomycetota</taxon>
        <taxon>Planctomycetia</taxon>
        <taxon>Pirellulales</taxon>
        <taxon>Pirellulaceae</taxon>
        <taxon>Stieleria</taxon>
    </lineage>
</organism>
<protein>
    <submittedName>
        <fullName evidence="1">Uncharacterized protein</fullName>
    </submittedName>
</protein>
<name>A0A518HLN5_9BACT</name>
<dbReference type="AlphaFoldDB" id="A0A518HLN5"/>
<accession>A0A518HLN5</accession>
<dbReference type="Proteomes" id="UP000319004">
    <property type="component" value="Chromosome"/>
</dbReference>
<dbReference type="EMBL" id="CP037423">
    <property type="protein sequence ID" value="QDV41730.1"/>
    <property type="molecule type" value="Genomic_DNA"/>
</dbReference>
<gene>
    <name evidence="1" type="ORF">Enr13x_15730</name>
</gene>
<keyword evidence="2" id="KW-1185">Reference proteome</keyword>
<evidence type="ECO:0000313" key="1">
    <source>
        <dbReference type="EMBL" id="QDV41730.1"/>
    </source>
</evidence>